<gene>
    <name evidence="9" type="ORF">D3876_16650</name>
</gene>
<keyword evidence="10" id="KW-1185">Reference proteome</keyword>
<reference evidence="9 10" key="1">
    <citation type="submission" date="2018-09" db="EMBL/GenBank/DDBJ databases">
        <authorList>
            <person name="Zhu H."/>
        </authorList>
    </citation>
    <scope>NUCLEOTIDE SEQUENCE [LARGE SCALE GENOMIC DNA]</scope>
    <source>
        <strain evidence="9 10">K2R01-6</strain>
    </source>
</reference>
<keyword evidence="2" id="KW-0813">Transport</keyword>
<organism evidence="9 10">
    <name type="scientific">Sphingomonas cavernae</name>
    <dbReference type="NCBI Taxonomy" id="2320861"/>
    <lineage>
        <taxon>Bacteria</taxon>
        <taxon>Pseudomonadati</taxon>
        <taxon>Pseudomonadota</taxon>
        <taxon>Alphaproteobacteria</taxon>
        <taxon>Sphingomonadales</taxon>
        <taxon>Sphingomonadaceae</taxon>
        <taxon>Sphingomonas</taxon>
    </lineage>
</organism>
<dbReference type="Gene3D" id="1.20.1250.20">
    <property type="entry name" value="MFS general substrate transporter like domains"/>
    <property type="match status" value="3"/>
</dbReference>
<feature type="transmembrane region" description="Helical" evidence="7">
    <location>
        <begin position="317"/>
        <end position="334"/>
    </location>
</feature>
<dbReference type="GO" id="GO:0022857">
    <property type="term" value="F:transmembrane transporter activity"/>
    <property type="evidence" value="ECO:0007669"/>
    <property type="project" value="InterPro"/>
</dbReference>
<evidence type="ECO:0000256" key="6">
    <source>
        <dbReference type="ARBA" id="ARBA00023136"/>
    </source>
</evidence>
<feature type="transmembrane region" description="Helical" evidence="7">
    <location>
        <begin position="285"/>
        <end position="305"/>
    </location>
</feature>
<evidence type="ECO:0000256" key="3">
    <source>
        <dbReference type="ARBA" id="ARBA00022475"/>
    </source>
</evidence>
<dbReference type="InterPro" id="IPR005828">
    <property type="entry name" value="MFS_sugar_transport-like"/>
</dbReference>
<dbReference type="PROSITE" id="PS00217">
    <property type="entry name" value="SUGAR_TRANSPORT_2"/>
    <property type="match status" value="1"/>
</dbReference>
<proteinExistence type="predicted"/>
<evidence type="ECO:0000256" key="7">
    <source>
        <dbReference type="SAM" id="Phobius"/>
    </source>
</evidence>
<feature type="transmembrane region" description="Helical" evidence="7">
    <location>
        <begin position="502"/>
        <end position="520"/>
    </location>
</feature>
<comment type="subcellular location">
    <subcellularLocation>
        <location evidence="1">Cell membrane</location>
        <topology evidence="1">Multi-pass membrane protein</topology>
    </subcellularLocation>
</comment>
<feature type="transmembrane region" description="Helical" evidence="7">
    <location>
        <begin position="196"/>
        <end position="215"/>
    </location>
</feature>
<evidence type="ECO:0000256" key="1">
    <source>
        <dbReference type="ARBA" id="ARBA00004651"/>
    </source>
</evidence>
<dbReference type="EMBL" id="QYUM01000004">
    <property type="protein sequence ID" value="RJF85553.1"/>
    <property type="molecule type" value="Genomic_DNA"/>
</dbReference>
<protein>
    <submittedName>
        <fullName evidence="9">MFS transporter</fullName>
    </submittedName>
</protein>
<dbReference type="AlphaFoldDB" id="A0A418W693"/>
<feature type="domain" description="Major facilitator superfamily (MFS) profile" evidence="8">
    <location>
        <begin position="20"/>
        <end position="524"/>
    </location>
</feature>
<dbReference type="Proteomes" id="UP000286100">
    <property type="component" value="Unassembled WGS sequence"/>
</dbReference>
<dbReference type="InterPro" id="IPR005829">
    <property type="entry name" value="Sugar_transporter_CS"/>
</dbReference>
<evidence type="ECO:0000313" key="10">
    <source>
        <dbReference type="Proteomes" id="UP000286100"/>
    </source>
</evidence>
<feature type="transmembrane region" description="Helical" evidence="7">
    <location>
        <begin position="19"/>
        <end position="39"/>
    </location>
</feature>
<feature type="transmembrane region" description="Helical" evidence="7">
    <location>
        <begin position="91"/>
        <end position="110"/>
    </location>
</feature>
<evidence type="ECO:0000256" key="4">
    <source>
        <dbReference type="ARBA" id="ARBA00022692"/>
    </source>
</evidence>
<accession>A0A418W693</accession>
<feature type="transmembrane region" description="Helical" evidence="7">
    <location>
        <begin position="157"/>
        <end position="184"/>
    </location>
</feature>
<keyword evidence="6 7" id="KW-0472">Membrane</keyword>
<dbReference type="RefSeq" id="WP_119764416.1">
    <property type="nucleotide sequence ID" value="NZ_QYUM01000004.1"/>
</dbReference>
<dbReference type="OrthoDB" id="9783227at2"/>
<dbReference type="GO" id="GO:0005886">
    <property type="term" value="C:plasma membrane"/>
    <property type="evidence" value="ECO:0007669"/>
    <property type="project" value="UniProtKB-SubCell"/>
</dbReference>
<dbReference type="Pfam" id="PF00083">
    <property type="entry name" value="Sugar_tr"/>
    <property type="match status" value="2"/>
</dbReference>
<evidence type="ECO:0000313" key="9">
    <source>
        <dbReference type="EMBL" id="RJF85553.1"/>
    </source>
</evidence>
<sequence length="532" mass="56565">MASVAAGPVHEPSKKEIRLVIAASSLGTVFEWYDFFIYGTLAAIIGRTFFPSGNPTLELILSLFGFAIGFGFRPLGAVLFGYLGDKLGRKYTFLVTITLMGLATAAIGFVPSAATIGLAAPVIILFLRVLQGLALGGEYGGAAIYVAEHAPDGKRGFYTSFIQASVAGGFILSLGVVLTTQAIIGDAAWQEWGWRIPFIFSLLLLAVSLWMRLKLSESPVFKAMKEAGELAKNPLKETFTYPGNGKRLFVALFGVAAGLTVIWYTAMFQVLYFLQNALKVEESTAQLLVGLGAASGLVWFVLFGWLSDKVGRKKPIVIGYALTLLLLFPIFKMIGGAANPELASAAARAPVVVAGPDCGYDPFARMQAGECGKLLDYFSKKGVSYTKVEASAVSVTIGGERVAEIAPAALDARLAEAGYDLGKVKPSSGSVLIILLGVLALSALSGMTYGPVAALLSELFPPRIRYSSMSIPYHIGTGYFGGFLPVISQYIIARTGDPYSGLWYTFAVVVLALVVALFWLPETVDSKLDAAG</sequence>
<dbReference type="InterPro" id="IPR020846">
    <property type="entry name" value="MFS_dom"/>
</dbReference>
<evidence type="ECO:0000259" key="8">
    <source>
        <dbReference type="PROSITE" id="PS50850"/>
    </source>
</evidence>
<evidence type="ECO:0000256" key="2">
    <source>
        <dbReference type="ARBA" id="ARBA00022448"/>
    </source>
</evidence>
<feature type="transmembrane region" description="Helical" evidence="7">
    <location>
        <begin position="248"/>
        <end position="273"/>
    </location>
</feature>
<keyword evidence="3" id="KW-1003">Cell membrane</keyword>
<comment type="caution">
    <text evidence="9">The sequence shown here is derived from an EMBL/GenBank/DDBJ whole genome shotgun (WGS) entry which is preliminary data.</text>
</comment>
<dbReference type="InterPro" id="IPR036259">
    <property type="entry name" value="MFS_trans_sf"/>
</dbReference>
<feature type="transmembrane region" description="Helical" evidence="7">
    <location>
        <begin position="116"/>
        <end position="136"/>
    </location>
</feature>
<dbReference type="FunFam" id="1.20.1250.20:FF:000001">
    <property type="entry name" value="Dicarboxylate MFS transporter"/>
    <property type="match status" value="1"/>
</dbReference>
<feature type="transmembrane region" description="Helical" evidence="7">
    <location>
        <begin position="431"/>
        <end position="456"/>
    </location>
</feature>
<feature type="transmembrane region" description="Helical" evidence="7">
    <location>
        <begin position="477"/>
        <end position="496"/>
    </location>
</feature>
<keyword evidence="5 7" id="KW-1133">Transmembrane helix</keyword>
<dbReference type="PROSITE" id="PS50850">
    <property type="entry name" value="MFS"/>
    <property type="match status" value="1"/>
</dbReference>
<dbReference type="PANTHER" id="PTHR43045:SF7">
    <property type="entry name" value="MAJOR FACILITATOR SUPERFAMILY TRANSPORTER"/>
    <property type="match status" value="1"/>
</dbReference>
<dbReference type="PANTHER" id="PTHR43045">
    <property type="entry name" value="SHIKIMATE TRANSPORTER"/>
    <property type="match status" value="1"/>
</dbReference>
<feature type="transmembrane region" description="Helical" evidence="7">
    <location>
        <begin position="59"/>
        <end position="84"/>
    </location>
</feature>
<name>A0A418W693_9SPHN</name>
<evidence type="ECO:0000256" key="5">
    <source>
        <dbReference type="ARBA" id="ARBA00022989"/>
    </source>
</evidence>
<keyword evidence="4 7" id="KW-0812">Transmembrane</keyword>
<dbReference type="SUPFAM" id="SSF103473">
    <property type="entry name" value="MFS general substrate transporter"/>
    <property type="match status" value="1"/>
</dbReference>